<comment type="caution">
    <text evidence="3">The sequence shown here is derived from an EMBL/GenBank/DDBJ whole genome shotgun (WGS) entry which is preliminary data.</text>
</comment>
<dbReference type="EMBL" id="BLXT01006003">
    <property type="protein sequence ID" value="GFO28139.1"/>
    <property type="molecule type" value="Genomic_DNA"/>
</dbReference>
<feature type="compositionally biased region" description="Polar residues" evidence="1">
    <location>
        <begin position="42"/>
        <end position="59"/>
    </location>
</feature>
<keyword evidence="2" id="KW-0472">Membrane</keyword>
<name>A0AAV4CBR5_9GAST</name>
<feature type="region of interest" description="Disordered" evidence="1">
    <location>
        <begin position="405"/>
        <end position="467"/>
    </location>
</feature>
<organism evidence="3 4">
    <name type="scientific">Plakobranchus ocellatus</name>
    <dbReference type="NCBI Taxonomy" id="259542"/>
    <lineage>
        <taxon>Eukaryota</taxon>
        <taxon>Metazoa</taxon>
        <taxon>Spiralia</taxon>
        <taxon>Lophotrochozoa</taxon>
        <taxon>Mollusca</taxon>
        <taxon>Gastropoda</taxon>
        <taxon>Heterobranchia</taxon>
        <taxon>Euthyneura</taxon>
        <taxon>Panpulmonata</taxon>
        <taxon>Sacoglossa</taxon>
        <taxon>Placobranchoidea</taxon>
        <taxon>Plakobranchidae</taxon>
        <taxon>Plakobranchus</taxon>
    </lineage>
</organism>
<keyword evidence="2" id="KW-0812">Transmembrane</keyword>
<accession>A0AAV4CBR5</accession>
<protein>
    <submittedName>
        <fullName evidence="3">DC-STAMP domain-containing protein 1-like</fullName>
    </submittedName>
</protein>
<dbReference type="Proteomes" id="UP000735302">
    <property type="component" value="Unassembled WGS sequence"/>
</dbReference>
<feature type="compositionally biased region" description="Polar residues" evidence="1">
    <location>
        <begin position="119"/>
        <end position="152"/>
    </location>
</feature>
<dbReference type="PANTHER" id="PTHR21041">
    <property type="entry name" value="DENDRITIC CELL-SPECIFIC TRANSMEMBRANE PROTEIN"/>
    <property type="match status" value="1"/>
</dbReference>
<feature type="compositionally biased region" description="Basic and acidic residues" evidence="1">
    <location>
        <begin position="405"/>
        <end position="440"/>
    </location>
</feature>
<feature type="compositionally biased region" description="Low complexity" evidence="1">
    <location>
        <begin position="102"/>
        <end position="118"/>
    </location>
</feature>
<dbReference type="AlphaFoldDB" id="A0AAV4CBR5"/>
<evidence type="ECO:0000313" key="3">
    <source>
        <dbReference type="EMBL" id="GFO28139.1"/>
    </source>
</evidence>
<evidence type="ECO:0000313" key="4">
    <source>
        <dbReference type="Proteomes" id="UP000735302"/>
    </source>
</evidence>
<feature type="transmembrane region" description="Helical" evidence="2">
    <location>
        <begin position="305"/>
        <end position="325"/>
    </location>
</feature>
<keyword evidence="4" id="KW-1185">Reference proteome</keyword>
<proteinExistence type="predicted"/>
<keyword evidence="2" id="KW-1133">Transmembrane helix</keyword>
<evidence type="ECO:0000256" key="2">
    <source>
        <dbReference type="SAM" id="Phobius"/>
    </source>
</evidence>
<feature type="transmembrane region" description="Helical" evidence="2">
    <location>
        <begin position="237"/>
        <end position="255"/>
    </location>
</feature>
<reference evidence="3 4" key="1">
    <citation type="journal article" date="2021" name="Elife">
        <title>Chloroplast acquisition without the gene transfer in kleptoplastic sea slugs, Plakobranchus ocellatus.</title>
        <authorList>
            <person name="Maeda T."/>
            <person name="Takahashi S."/>
            <person name="Yoshida T."/>
            <person name="Shimamura S."/>
            <person name="Takaki Y."/>
            <person name="Nagai Y."/>
            <person name="Toyoda A."/>
            <person name="Suzuki Y."/>
            <person name="Arimoto A."/>
            <person name="Ishii H."/>
            <person name="Satoh N."/>
            <person name="Nishiyama T."/>
            <person name="Hasebe M."/>
            <person name="Maruyama T."/>
            <person name="Minagawa J."/>
            <person name="Obokata J."/>
            <person name="Shigenobu S."/>
        </authorList>
    </citation>
    <scope>NUCLEOTIDE SEQUENCE [LARGE SCALE GENOMIC DNA]</scope>
</reference>
<feature type="region of interest" description="Disordered" evidence="1">
    <location>
        <begin position="42"/>
        <end position="211"/>
    </location>
</feature>
<feature type="compositionally biased region" description="Polar residues" evidence="1">
    <location>
        <begin position="89"/>
        <end position="101"/>
    </location>
</feature>
<sequence>MDNLSPLLPKSRSQSSCNDVVITVEPGQTTSVANVNEGNCCWNSGRASSQADVNQSNSKRTPRRARHLVDQLRGFDYSNSADKPDEDSPTSASGTEVSPTASESSKTSDVSPSPSGSPKTSDVSPSPSGSPKTSDASPTTSVSPETSDVSPISSASPKTSDTSPTTSASTQSEAETYSASTVSSISESSRSSPSSTASSSSPDYLSKKKKKKKKGGLKGLIIRMCKSSPDEGPFLKAFLWFPVGCIIALILYFLIIRKMDLEEKNKAAIGAAIGAILAITFAFSVQIRCTLSLVLPSFMGKAGRSYVTAFALIYLINGPITNLIGNSKEIVRSLSCNSALLANHTKEKWRLRLHPVENALGDLTKDNFQLDNVARAIRRAFAPLRREIEKNMVEEKTLEMDMEKVDRLKGQKRSADKNTKSKTVQKIEKEHEREKDEIDPARPQGDLRLLGPPSGQGDGGGTRTCDRRVSVDLKADLRATVPRTPLENWVANAAVAKI</sequence>
<dbReference type="InterPro" id="IPR051856">
    <property type="entry name" value="CSR-E3_Ligase_Protein"/>
</dbReference>
<feature type="compositionally biased region" description="Low complexity" evidence="1">
    <location>
        <begin position="153"/>
        <end position="201"/>
    </location>
</feature>
<gene>
    <name evidence="3" type="ORF">PoB_005464400</name>
</gene>
<evidence type="ECO:0000256" key="1">
    <source>
        <dbReference type="SAM" id="MobiDB-lite"/>
    </source>
</evidence>
<dbReference type="PANTHER" id="PTHR21041:SF17">
    <property type="entry name" value="E3 UBIQUITIN-PROTEIN LIGASE DCST1"/>
    <property type="match status" value="1"/>
</dbReference>
<feature type="transmembrane region" description="Helical" evidence="2">
    <location>
        <begin position="267"/>
        <end position="285"/>
    </location>
</feature>